<organism evidence="1">
    <name type="scientific">Streptomyces sp. F12</name>
    <dbReference type="NCBI Taxonomy" id="1436084"/>
    <lineage>
        <taxon>Bacteria</taxon>
        <taxon>Bacillati</taxon>
        <taxon>Actinomycetota</taxon>
        <taxon>Actinomycetes</taxon>
        <taxon>Kitasatosporales</taxon>
        <taxon>Streptomycetaceae</taxon>
        <taxon>Streptomyces</taxon>
    </lineage>
</organism>
<proteinExistence type="predicted"/>
<gene>
    <name evidence="1" type="ORF">pFRL6_45</name>
</gene>
<dbReference type="EMBL" id="KF602051">
    <property type="protein sequence ID" value="AHE40132.1"/>
    <property type="molecule type" value="Genomic_DNA"/>
</dbReference>
<evidence type="ECO:0000313" key="1">
    <source>
        <dbReference type="EMBL" id="AHE40132.1"/>
    </source>
</evidence>
<keyword evidence="1" id="KW-0614">Plasmid</keyword>
<geneLocation type="plasmid" evidence="1">
    <name>pFRL6</name>
</geneLocation>
<dbReference type="AlphaFoldDB" id="V9Z6G9"/>
<sequence>MSSASLQLLIYAINDAERPAALKAITEADLRLEYGRRQPTTLQLGELYGTDDASVGKSAELADTLRRDAPSAAFEIWQDPHATVGHYVAHVPGIGSYDSACDEDGTPLVDVLDVAQRLTELPSGTTMERWLAAEGNSLLGRLVLGALDACRNMLQDGPPADADGAEACRPAPAPRLRTQVGAFHLLDHSALEEYAREHYGRPYSAVVALDGSNGCLYEVTASLTHTRADGDGRLVEQPGLAPNDRQDLDLWLSGEGSDPHPGVILSDLAQKGVAPAGSYLVRVAW</sequence>
<name>V9Z6G9_9ACTN</name>
<reference evidence="1" key="1">
    <citation type="submission" date="2013-09" db="EMBL/GenBank/DDBJ databases">
        <title>Complete nucleotide sequence of Streptomyces linear plasmid pFRL6.</title>
        <authorList>
            <person name="Chen Z."/>
            <person name="Fang P."/>
            <person name="Qin Z."/>
        </authorList>
    </citation>
    <scope>NUCLEOTIDE SEQUENCE</scope>
    <source>
        <plasmid evidence="1">pFRL6</plasmid>
    </source>
</reference>
<protein>
    <submittedName>
        <fullName evidence="1">Uncharacterized protein</fullName>
    </submittedName>
</protein>
<dbReference type="RefSeq" id="WP_024127396.1">
    <property type="nucleotide sequence ID" value="NC_023286.1"/>
</dbReference>
<accession>V9Z6G9</accession>